<sequence length="230" mass="24933">MAWKCSGRSNEELIDNLLKEGLIQAPLVAEAMRKVDRRNYVPDVQLAYQDSPQIIGYGATISAPHMHALACENLLPLLQLADKEAGAILDVGCGSGYLTAVLHHLAPSATVVGIDHIPGLTQMSRMNLAKDGLAVDSDDARIRIVTGDGRRGPYQVIHIGAAAPEIPQDLVDQLAKPGRMSIPVGTDRQGKADYTDIWQVDKSAEGEVTRTKLFGVRYVPLTDADSQWQE</sequence>
<evidence type="ECO:0000256" key="5">
    <source>
        <dbReference type="ARBA" id="ARBA00022603"/>
    </source>
</evidence>
<proteinExistence type="inferred from homology"/>
<dbReference type="EC" id="2.1.1.77" evidence="3"/>
<reference evidence="8" key="1">
    <citation type="journal article" date="2022" name="G3 (Bethesda)">
        <title>High quality genome of the basidiomycete yeast Dioszegia hungarica PDD-24b-2 isolated from cloud water.</title>
        <authorList>
            <person name="Jarrige D."/>
            <person name="Haridas S."/>
            <person name="Bleykasten-Grosshans C."/>
            <person name="Joly M."/>
            <person name="Nadalig T."/>
            <person name="Sancelme M."/>
            <person name="Vuilleumier S."/>
            <person name="Grigoriev I.V."/>
            <person name="Amato P."/>
            <person name="Bringel F."/>
        </authorList>
    </citation>
    <scope>NUCLEOTIDE SEQUENCE</scope>
    <source>
        <strain evidence="8">PDD-24b-2</strain>
    </source>
</reference>
<keyword evidence="5" id="KW-0489">Methyltransferase</keyword>
<evidence type="ECO:0000256" key="2">
    <source>
        <dbReference type="ARBA" id="ARBA00005369"/>
    </source>
</evidence>
<organism evidence="8 9">
    <name type="scientific">Dioszegia hungarica</name>
    <dbReference type="NCBI Taxonomy" id="4972"/>
    <lineage>
        <taxon>Eukaryota</taxon>
        <taxon>Fungi</taxon>
        <taxon>Dikarya</taxon>
        <taxon>Basidiomycota</taxon>
        <taxon>Agaricomycotina</taxon>
        <taxon>Tremellomycetes</taxon>
        <taxon>Tremellales</taxon>
        <taxon>Bulleribasidiaceae</taxon>
        <taxon>Dioszegia</taxon>
    </lineage>
</organism>
<evidence type="ECO:0000256" key="1">
    <source>
        <dbReference type="ARBA" id="ARBA00004496"/>
    </source>
</evidence>
<dbReference type="GO" id="GO:0032259">
    <property type="term" value="P:methylation"/>
    <property type="evidence" value="ECO:0007669"/>
    <property type="project" value="UniProtKB-KW"/>
</dbReference>
<dbReference type="AlphaFoldDB" id="A0AA38LVX2"/>
<dbReference type="RefSeq" id="XP_052948099.1">
    <property type="nucleotide sequence ID" value="XM_053086670.1"/>
</dbReference>
<dbReference type="EMBL" id="JAKWFO010000003">
    <property type="protein sequence ID" value="KAI9638322.1"/>
    <property type="molecule type" value="Genomic_DNA"/>
</dbReference>
<gene>
    <name evidence="8" type="ORF">MKK02DRAFT_23098</name>
</gene>
<dbReference type="SUPFAM" id="SSF53335">
    <property type="entry name" value="S-adenosyl-L-methionine-dependent methyltransferases"/>
    <property type="match status" value="1"/>
</dbReference>
<keyword evidence="6" id="KW-0808">Transferase</keyword>
<keyword evidence="7" id="KW-0949">S-adenosyl-L-methionine</keyword>
<accession>A0AA38LVX2</accession>
<dbReference type="GO" id="GO:0004719">
    <property type="term" value="F:protein-L-isoaspartate (D-aspartate) O-methyltransferase activity"/>
    <property type="evidence" value="ECO:0007669"/>
    <property type="project" value="UniProtKB-EC"/>
</dbReference>
<dbReference type="NCBIfam" id="TIGR00080">
    <property type="entry name" value="pimt"/>
    <property type="match status" value="1"/>
</dbReference>
<evidence type="ECO:0000313" key="8">
    <source>
        <dbReference type="EMBL" id="KAI9638322.1"/>
    </source>
</evidence>
<dbReference type="Proteomes" id="UP001164286">
    <property type="component" value="Unassembled WGS sequence"/>
</dbReference>
<dbReference type="PANTHER" id="PTHR11579:SF0">
    <property type="entry name" value="PROTEIN-L-ISOASPARTATE(D-ASPARTATE) O-METHYLTRANSFERASE"/>
    <property type="match status" value="1"/>
</dbReference>
<evidence type="ECO:0000256" key="4">
    <source>
        <dbReference type="ARBA" id="ARBA00022490"/>
    </source>
</evidence>
<evidence type="ECO:0000256" key="3">
    <source>
        <dbReference type="ARBA" id="ARBA00011890"/>
    </source>
</evidence>
<keyword evidence="9" id="KW-1185">Reference proteome</keyword>
<dbReference type="Pfam" id="PF01135">
    <property type="entry name" value="PCMT"/>
    <property type="match status" value="1"/>
</dbReference>
<dbReference type="Gene3D" id="3.40.50.150">
    <property type="entry name" value="Vaccinia Virus protein VP39"/>
    <property type="match status" value="1"/>
</dbReference>
<evidence type="ECO:0000256" key="6">
    <source>
        <dbReference type="ARBA" id="ARBA00022679"/>
    </source>
</evidence>
<protein>
    <recommendedName>
        <fullName evidence="3">protein-L-isoaspartate(D-aspartate) O-methyltransferase</fullName>
        <ecNumber evidence="3">2.1.1.77</ecNumber>
    </recommendedName>
</protein>
<dbReference type="InterPro" id="IPR000682">
    <property type="entry name" value="PCMT"/>
</dbReference>
<evidence type="ECO:0000256" key="7">
    <source>
        <dbReference type="ARBA" id="ARBA00022691"/>
    </source>
</evidence>
<dbReference type="GeneID" id="77725871"/>
<dbReference type="PANTHER" id="PTHR11579">
    <property type="entry name" value="PROTEIN-L-ISOASPARTATE O-METHYLTRANSFERASE"/>
    <property type="match status" value="1"/>
</dbReference>
<comment type="similarity">
    <text evidence="2">Belongs to the methyltransferase superfamily. L-isoaspartyl/D-aspartyl protein methyltransferase family.</text>
</comment>
<comment type="subcellular location">
    <subcellularLocation>
        <location evidence="1">Cytoplasm</location>
    </subcellularLocation>
</comment>
<dbReference type="GO" id="GO:0005737">
    <property type="term" value="C:cytoplasm"/>
    <property type="evidence" value="ECO:0007669"/>
    <property type="project" value="UniProtKB-SubCell"/>
</dbReference>
<dbReference type="InterPro" id="IPR029063">
    <property type="entry name" value="SAM-dependent_MTases_sf"/>
</dbReference>
<dbReference type="CDD" id="cd02440">
    <property type="entry name" value="AdoMet_MTases"/>
    <property type="match status" value="1"/>
</dbReference>
<name>A0AA38LVX2_9TREE</name>
<keyword evidence="4" id="KW-0963">Cytoplasm</keyword>
<evidence type="ECO:0000313" key="9">
    <source>
        <dbReference type="Proteomes" id="UP001164286"/>
    </source>
</evidence>
<comment type="caution">
    <text evidence="8">The sequence shown here is derived from an EMBL/GenBank/DDBJ whole genome shotgun (WGS) entry which is preliminary data.</text>
</comment>